<dbReference type="InterPro" id="IPR002197">
    <property type="entry name" value="HTH_Fis"/>
</dbReference>
<keyword evidence="2" id="KW-0067">ATP-binding</keyword>
<feature type="region of interest" description="Disordered" evidence="5">
    <location>
        <begin position="1"/>
        <end position="25"/>
    </location>
</feature>
<keyword evidence="4" id="KW-0804">Transcription</keyword>
<name>A0A939C1R5_9ACTN</name>
<keyword evidence="1" id="KW-0547">Nucleotide-binding</keyword>
<evidence type="ECO:0000259" key="6">
    <source>
        <dbReference type="PROSITE" id="PS50045"/>
    </source>
</evidence>
<dbReference type="Gene3D" id="1.10.8.60">
    <property type="match status" value="1"/>
</dbReference>
<feature type="domain" description="Sigma-54 factor interaction" evidence="6">
    <location>
        <begin position="431"/>
        <end position="497"/>
    </location>
</feature>
<evidence type="ECO:0000256" key="2">
    <source>
        <dbReference type="ARBA" id="ARBA00022840"/>
    </source>
</evidence>
<dbReference type="PROSITE" id="PS50045">
    <property type="entry name" value="SIGMA54_INTERACT_4"/>
    <property type="match status" value="1"/>
</dbReference>
<dbReference type="PANTHER" id="PTHR32071:SF81">
    <property type="entry name" value="PROPIONATE CATABOLISM OPERON REGULATORY PROTEIN"/>
    <property type="match status" value="1"/>
</dbReference>
<evidence type="ECO:0000313" key="7">
    <source>
        <dbReference type="EMBL" id="MBM9467439.1"/>
    </source>
</evidence>
<evidence type="ECO:0000313" key="8">
    <source>
        <dbReference type="Proteomes" id="UP000663792"/>
    </source>
</evidence>
<organism evidence="7 8">
    <name type="scientific">Nakamurella leprariae</name>
    <dbReference type="NCBI Taxonomy" id="2803911"/>
    <lineage>
        <taxon>Bacteria</taxon>
        <taxon>Bacillati</taxon>
        <taxon>Actinomycetota</taxon>
        <taxon>Actinomycetes</taxon>
        <taxon>Nakamurellales</taxon>
        <taxon>Nakamurellaceae</taxon>
        <taxon>Nakamurella</taxon>
    </lineage>
</organism>
<evidence type="ECO:0000256" key="1">
    <source>
        <dbReference type="ARBA" id="ARBA00022741"/>
    </source>
</evidence>
<dbReference type="Gene3D" id="1.10.10.60">
    <property type="entry name" value="Homeodomain-like"/>
    <property type="match status" value="1"/>
</dbReference>
<dbReference type="AlphaFoldDB" id="A0A939C1R5"/>
<reference evidence="7" key="1">
    <citation type="submission" date="2021-01" db="EMBL/GenBank/DDBJ databases">
        <title>YIM 132084 draft genome.</title>
        <authorList>
            <person name="An D."/>
        </authorList>
    </citation>
    <scope>NUCLEOTIDE SEQUENCE</scope>
    <source>
        <strain evidence="7">YIM 132084</strain>
    </source>
</reference>
<keyword evidence="8" id="KW-1185">Reference proteome</keyword>
<dbReference type="Pfam" id="PF25601">
    <property type="entry name" value="AAA_lid_14"/>
    <property type="match status" value="1"/>
</dbReference>
<dbReference type="GO" id="GO:0043565">
    <property type="term" value="F:sequence-specific DNA binding"/>
    <property type="evidence" value="ECO:0007669"/>
    <property type="project" value="InterPro"/>
</dbReference>
<dbReference type="InterPro" id="IPR058031">
    <property type="entry name" value="AAA_lid_NorR"/>
</dbReference>
<dbReference type="GO" id="GO:0005524">
    <property type="term" value="F:ATP binding"/>
    <property type="evidence" value="ECO:0007669"/>
    <property type="project" value="UniProtKB-KW"/>
</dbReference>
<dbReference type="InterPro" id="IPR029016">
    <property type="entry name" value="GAF-like_dom_sf"/>
</dbReference>
<dbReference type="EMBL" id="JAERWK010000010">
    <property type="protein sequence ID" value="MBM9467439.1"/>
    <property type="molecule type" value="Genomic_DNA"/>
</dbReference>
<dbReference type="InterPro" id="IPR009057">
    <property type="entry name" value="Homeodomain-like_sf"/>
</dbReference>
<comment type="caution">
    <text evidence="7">The sequence shown here is derived from an EMBL/GenBank/DDBJ whole genome shotgun (WGS) entry which is preliminary data.</text>
</comment>
<evidence type="ECO:0000256" key="5">
    <source>
        <dbReference type="SAM" id="MobiDB-lite"/>
    </source>
</evidence>
<proteinExistence type="predicted"/>
<dbReference type="InterPro" id="IPR027417">
    <property type="entry name" value="P-loop_NTPase"/>
</dbReference>
<evidence type="ECO:0000256" key="3">
    <source>
        <dbReference type="ARBA" id="ARBA00023015"/>
    </source>
</evidence>
<dbReference type="SUPFAM" id="SSF46689">
    <property type="entry name" value="Homeodomain-like"/>
    <property type="match status" value="1"/>
</dbReference>
<dbReference type="PRINTS" id="PR01590">
    <property type="entry name" value="HTHFIS"/>
</dbReference>
<dbReference type="Gene3D" id="3.30.450.40">
    <property type="match status" value="1"/>
</dbReference>
<sequence length="566" mass="59921">MPETSPQADLPDPHAGSGAWARPADLRSSWERSRSALGAPEAVRDVPQVAPELLDANLLEMFQAPLARVSDSLDGTGLGLLLADADGRILQRWTHDRAAAAHLDRVGTQRGAVLTESVVGTNGVGTVAATGRSVQIIGAEHFADFYREAVCTGAPVRHPVTGRLVAVVTMSTVVSERTDLLRPLTRSIVAQLEQHVLDVEQPSARWMLAEFLRTSRQHHGPVVGFGPDGLTVQSQRAGRLTAADIGLLRRVCADTTRSADVVLEFAAGPAAVTLTPLHGGGTLAAVSERPRTSRVAVSPRPPLAGRNPTLLAVATTVARHRDAREPLVVCGERGSGKTSLALGCPYRAPNQHSEAVVDAADRHVRGSRAWLQALAERLRAPSSVVIRGVDSLDEAMLEGMKSLIDGAPGRGSVLMTGSFDDPAAASAFAARLGWSSVWVPPLRERLGDIPALWRALAEQVQPNGPLVADAAAAAAMEKYSWPGNLVELRNVVTQLVLAGRRGTIGVADLPAGLRGGRALSMIERAELQAIQRALQESGGNRSQAAEILGLSRATVYRKMKAYQLTA</sequence>
<accession>A0A939C1R5</accession>
<dbReference type="Proteomes" id="UP000663792">
    <property type="component" value="Unassembled WGS sequence"/>
</dbReference>
<gene>
    <name evidence="7" type="ORF">JL106_09140</name>
</gene>
<dbReference type="SUPFAM" id="SSF52540">
    <property type="entry name" value="P-loop containing nucleoside triphosphate hydrolases"/>
    <property type="match status" value="1"/>
</dbReference>
<keyword evidence="3" id="KW-0805">Transcription regulation</keyword>
<protein>
    <recommendedName>
        <fullName evidence="6">Sigma-54 factor interaction domain-containing protein</fullName>
    </recommendedName>
</protein>
<dbReference type="PANTHER" id="PTHR32071">
    <property type="entry name" value="TRANSCRIPTIONAL REGULATORY PROTEIN"/>
    <property type="match status" value="1"/>
</dbReference>
<dbReference type="GO" id="GO:0006355">
    <property type="term" value="P:regulation of DNA-templated transcription"/>
    <property type="evidence" value="ECO:0007669"/>
    <property type="project" value="InterPro"/>
</dbReference>
<evidence type="ECO:0000256" key="4">
    <source>
        <dbReference type="ARBA" id="ARBA00023163"/>
    </source>
</evidence>
<dbReference type="InterPro" id="IPR002078">
    <property type="entry name" value="Sigma_54_int"/>
</dbReference>
<dbReference type="RefSeq" id="WP_205260372.1">
    <property type="nucleotide sequence ID" value="NZ_JAERWK010000010.1"/>
</dbReference>
<dbReference type="Pfam" id="PF02954">
    <property type="entry name" value="HTH_8"/>
    <property type="match status" value="1"/>
</dbReference>